<sequence length="177" mass="21286">MLRESYGKRYRWAEEGPRSFDCSGLTYYTYGSMNIWLPRRAIEQSRYGRSVSIKRLRYGDLIFFDTRKRPRGKVNHVGIYVGNNHFIHASSSKKRVIRSSLKKRFYRNRVVVCKRVIPSKYYNQCITKKRKKLKRYKHKSKYKPKRVKKAKAKSIQELFDNIDINKTSKIIEDETKF</sequence>
<feature type="domain" description="NlpC/P60" evidence="5">
    <location>
        <begin position="1"/>
        <end position="117"/>
    </location>
</feature>
<keyword evidence="3" id="KW-0378">Hydrolase</keyword>
<dbReference type="InterPro" id="IPR000064">
    <property type="entry name" value="NLP_P60_dom"/>
</dbReference>
<organism evidence="6">
    <name type="scientific">hydrothermal vent metagenome</name>
    <dbReference type="NCBI Taxonomy" id="652676"/>
    <lineage>
        <taxon>unclassified sequences</taxon>
        <taxon>metagenomes</taxon>
        <taxon>ecological metagenomes</taxon>
    </lineage>
</organism>
<reference evidence="6" key="1">
    <citation type="submission" date="2016-10" db="EMBL/GenBank/DDBJ databases">
        <authorList>
            <person name="de Groot N.N."/>
        </authorList>
    </citation>
    <scope>NUCLEOTIDE SEQUENCE</scope>
</reference>
<comment type="similarity">
    <text evidence="1">Belongs to the peptidase C40 family.</text>
</comment>
<keyword evidence="4" id="KW-0788">Thiol protease</keyword>
<dbReference type="Gene3D" id="3.90.1720.10">
    <property type="entry name" value="endopeptidase domain like (from Nostoc punctiforme)"/>
    <property type="match status" value="1"/>
</dbReference>
<evidence type="ECO:0000256" key="1">
    <source>
        <dbReference type="ARBA" id="ARBA00007074"/>
    </source>
</evidence>
<proteinExistence type="inferred from homology"/>
<dbReference type="Pfam" id="PF00877">
    <property type="entry name" value="NLPC_P60"/>
    <property type="match status" value="1"/>
</dbReference>
<evidence type="ECO:0000259" key="5">
    <source>
        <dbReference type="PROSITE" id="PS51935"/>
    </source>
</evidence>
<dbReference type="InterPro" id="IPR051202">
    <property type="entry name" value="Peptidase_C40"/>
</dbReference>
<evidence type="ECO:0000256" key="4">
    <source>
        <dbReference type="ARBA" id="ARBA00022807"/>
    </source>
</evidence>
<protein>
    <submittedName>
        <fullName evidence="6">NLP/P60 family protein</fullName>
    </submittedName>
</protein>
<dbReference type="GO" id="GO:0006508">
    <property type="term" value="P:proteolysis"/>
    <property type="evidence" value="ECO:0007669"/>
    <property type="project" value="UniProtKB-KW"/>
</dbReference>
<gene>
    <name evidence="6" type="ORF">MNB_SV-9-514</name>
</gene>
<evidence type="ECO:0000256" key="2">
    <source>
        <dbReference type="ARBA" id="ARBA00022670"/>
    </source>
</evidence>
<dbReference type="AlphaFoldDB" id="A0A1W1BX27"/>
<name>A0A1W1BX27_9ZZZZ</name>
<dbReference type="SUPFAM" id="SSF54001">
    <property type="entry name" value="Cysteine proteinases"/>
    <property type="match status" value="1"/>
</dbReference>
<dbReference type="PANTHER" id="PTHR47053">
    <property type="entry name" value="MUREIN DD-ENDOPEPTIDASE MEPH-RELATED"/>
    <property type="match status" value="1"/>
</dbReference>
<evidence type="ECO:0000313" key="6">
    <source>
        <dbReference type="EMBL" id="SFV58002.1"/>
    </source>
</evidence>
<accession>A0A1W1BX27</accession>
<dbReference type="PANTHER" id="PTHR47053:SF1">
    <property type="entry name" value="MUREIN DD-ENDOPEPTIDASE MEPH-RELATED"/>
    <property type="match status" value="1"/>
</dbReference>
<dbReference type="GO" id="GO:0008234">
    <property type="term" value="F:cysteine-type peptidase activity"/>
    <property type="evidence" value="ECO:0007669"/>
    <property type="project" value="UniProtKB-KW"/>
</dbReference>
<dbReference type="InterPro" id="IPR038765">
    <property type="entry name" value="Papain-like_cys_pep_sf"/>
</dbReference>
<dbReference type="PROSITE" id="PS51935">
    <property type="entry name" value="NLPC_P60"/>
    <property type="match status" value="1"/>
</dbReference>
<dbReference type="EMBL" id="FPHG01000034">
    <property type="protein sequence ID" value="SFV58002.1"/>
    <property type="molecule type" value="Genomic_DNA"/>
</dbReference>
<evidence type="ECO:0000256" key="3">
    <source>
        <dbReference type="ARBA" id="ARBA00022801"/>
    </source>
</evidence>
<keyword evidence="2" id="KW-0645">Protease</keyword>